<keyword evidence="10" id="KW-1133">Transmembrane helix</keyword>
<evidence type="ECO:0000256" key="13">
    <source>
        <dbReference type="PROSITE-ProRule" id="PRU00169"/>
    </source>
</evidence>
<feature type="coiled-coil region" evidence="14">
    <location>
        <begin position="806"/>
        <end position="840"/>
    </location>
</feature>
<keyword evidence="7" id="KW-0547">Nucleotide-binding</keyword>
<dbReference type="FunFam" id="1.10.287.130:FF:000004">
    <property type="entry name" value="Ethylene receptor 1"/>
    <property type="match status" value="1"/>
</dbReference>
<evidence type="ECO:0000256" key="6">
    <source>
        <dbReference type="ARBA" id="ARBA00022692"/>
    </source>
</evidence>
<sequence>MKAFIKLLLLGWCLQFSEISHGEVDFNFKLAEFSSRLSQSSITAITQSKSGELWVATQEGLNKYNGHDVKTYRSSLSDDRSLSSDVVTAISETSDGTLWIATLSGGLNRYNPATDDFEALFGTRASANAPLSDNIYTLYADTSGNLWLGYEGAFSKFNPRTGKFIHFLDQTIGSPLGLVTSFAEVHDAIFVSATESGILKLDRSDSIVDRYSDIEIFISTNRAQITKIKPTETGDLWVASINAGIANFDISNGSVKNRSLSDKINKSLGSETVYDIFVDGTGNIWFGGNSGLVIYSPASDEVHQYGTNNSAIPADRITSIYQSSDQTYWIGTYYGLSKARETSIEKHTPENSSLSNASVNAFAFTDDGTTWVGTDDGLNRREKGSRKFSWINTFTTPRLTDDAVMSLLATKESLWIGTFSGGANRLDLETMEIEVFKFDPSDPSSIGANGVTSFLITKEGELIIGTYEGGLSILEKGSSRFKRFNTRSDQDSPLSNDNVLALYQDSLGYIWIGTENGLNYFDPKKEVFEHFYNERGKKNTLSSNMIWSFHEDKEGTLWIGTNGGGLNQWRLEDRRALRPEFTHFSENTTLPSNSIFGIEGGTNHDLWLSHNRGVTKISTDGTRIQNFREIDGLQDTEFNMGASATSPTGEIFFGGHLGFNIIDPSKFGQESTPPIVGISEITVMNNRINLPHPANQLTELKLNHEDKMFSVEFFAAEYASPENLQYAYKLSGISPDWVISKDARKASFTTLPAGEYKLKLAAANSAGLWNWDARELKIIVSPPFWLSTTAYWIYLVSALLFIIYALRWVRQREQRAEKNRQELEAKVRERTRELEIAKKIAESANEAKSQFLATVSHEIRTPMHGIIGMSDLLLTTNLSPAQRRFASTVRTSGLSLLKLINNILDLSKLEASKIEVESVGLDINRIVDEVCYLQSEPASKKGLRLINILDPSIKWAVMGDPTKLSHILTNLLGNAIKFTEDGKITVRVSVKNHRSENGSDNPTIEISVKDEGIGIKPESRERIFDSFTQADPSTTRKFGGTGLGLTICKQYVDLMGGELQLFSEVGVGTSVVARIPTTYGHELSNTYQANSLKIFLVPNSDIDVSEMIISHLRVIGIPESNIKIVDESKVRTECGENSIAFIRLDLNSISGGEFIEEKTPQGKIFFSFSSLDLARISEIAHPLLSLPISPNNLIECIQLAEHDEKLSEANRGSTSDITPTRTIKVLVAEDIEVNQLIIGEMLVALHYTFDMAKNGEEAVKMYRTGNYGLIFMDCQMPIKDGHQATIEIRSFEEFANKPRVPIIALTAGSSDSERINCLESGMDNVLEKPFTRSEIEQTISTYLSQTTLSLAKNSRQSEDEILPNTQDILDKSVIDGLFEIQAQTGNDIVIKVFDGYKTQMTDAINELKVLSHEGGAQGAKSLAHGIKSMSANVGAAMVREDAARLEEVLNSGNLDNFIIVCDSLEKNYQLFVSTFERNFFDREVGGI</sequence>
<evidence type="ECO:0000256" key="9">
    <source>
        <dbReference type="ARBA" id="ARBA00022840"/>
    </source>
</evidence>
<dbReference type="Gene3D" id="3.30.565.10">
    <property type="entry name" value="Histidine kinase-like ATPase, C-terminal domain"/>
    <property type="match status" value="1"/>
</dbReference>
<dbReference type="SUPFAM" id="SSF47384">
    <property type="entry name" value="Homodimeric domain of signal transducing histidine kinase"/>
    <property type="match status" value="1"/>
</dbReference>
<dbReference type="GO" id="GO:0016020">
    <property type="term" value="C:membrane"/>
    <property type="evidence" value="ECO:0007669"/>
    <property type="project" value="UniProtKB-SubCell"/>
</dbReference>
<accession>A0A4R2KQH1</accession>
<evidence type="ECO:0000256" key="14">
    <source>
        <dbReference type="SAM" id="Coils"/>
    </source>
</evidence>
<evidence type="ECO:0000256" key="10">
    <source>
        <dbReference type="ARBA" id="ARBA00022989"/>
    </source>
</evidence>
<keyword evidence="11" id="KW-0902">Two-component regulatory system</keyword>
<dbReference type="SUPFAM" id="SSF55874">
    <property type="entry name" value="ATPase domain of HSP90 chaperone/DNA topoisomerase II/histidine kinase"/>
    <property type="match status" value="1"/>
</dbReference>
<dbReference type="InterPro" id="IPR015943">
    <property type="entry name" value="WD40/YVTN_repeat-like_dom_sf"/>
</dbReference>
<reference evidence="17 18" key="1">
    <citation type="submission" date="2019-03" db="EMBL/GenBank/DDBJ databases">
        <title>Genomic Encyclopedia of Type Strains, Phase IV (KMG-IV): sequencing the most valuable type-strain genomes for metagenomic binning, comparative biology and taxonomic classification.</title>
        <authorList>
            <person name="Goeker M."/>
        </authorList>
    </citation>
    <scope>NUCLEOTIDE SEQUENCE [LARGE SCALE GENOMIC DNA]</scope>
    <source>
        <strain evidence="17 18">DSM 23344</strain>
    </source>
</reference>
<dbReference type="CDD" id="cd00082">
    <property type="entry name" value="HisKA"/>
    <property type="match status" value="1"/>
</dbReference>
<dbReference type="PROSITE" id="PS50110">
    <property type="entry name" value="RESPONSE_REGULATORY"/>
    <property type="match status" value="1"/>
</dbReference>
<proteinExistence type="predicted"/>
<dbReference type="InterPro" id="IPR011110">
    <property type="entry name" value="Reg_prop"/>
</dbReference>
<dbReference type="InterPro" id="IPR011006">
    <property type="entry name" value="CheY-like_superfamily"/>
</dbReference>
<dbReference type="PRINTS" id="PR00344">
    <property type="entry name" value="BCTRLSENSOR"/>
</dbReference>
<feature type="modified residue" description="4-aspartylphosphate" evidence="13">
    <location>
        <position position="1273"/>
    </location>
</feature>
<keyword evidence="9" id="KW-0067">ATP-binding</keyword>
<dbReference type="PROSITE" id="PS50109">
    <property type="entry name" value="HIS_KIN"/>
    <property type="match status" value="1"/>
</dbReference>
<dbReference type="Gene3D" id="3.40.50.2300">
    <property type="match status" value="1"/>
</dbReference>
<dbReference type="GO" id="GO:0005524">
    <property type="term" value="F:ATP binding"/>
    <property type="evidence" value="ECO:0007669"/>
    <property type="project" value="UniProtKB-KW"/>
</dbReference>
<evidence type="ECO:0000256" key="1">
    <source>
        <dbReference type="ARBA" id="ARBA00000085"/>
    </source>
</evidence>
<dbReference type="InterPro" id="IPR004358">
    <property type="entry name" value="Sig_transdc_His_kin-like_C"/>
</dbReference>
<dbReference type="InterPro" id="IPR011123">
    <property type="entry name" value="Y_Y_Y"/>
</dbReference>
<dbReference type="InterPro" id="IPR036641">
    <property type="entry name" value="HPT_dom_sf"/>
</dbReference>
<dbReference type="PANTHER" id="PTHR43547:SF2">
    <property type="entry name" value="HYBRID SIGNAL TRANSDUCTION HISTIDINE KINASE C"/>
    <property type="match status" value="1"/>
</dbReference>
<dbReference type="Pfam" id="PF02518">
    <property type="entry name" value="HATPase_c"/>
    <property type="match status" value="1"/>
</dbReference>
<dbReference type="RefSeq" id="WP_165876892.1">
    <property type="nucleotide sequence ID" value="NZ_SLWX01000011.1"/>
</dbReference>
<dbReference type="InterPro" id="IPR003661">
    <property type="entry name" value="HisK_dim/P_dom"/>
</dbReference>
<comment type="subcellular location">
    <subcellularLocation>
        <location evidence="2">Membrane</location>
    </subcellularLocation>
</comment>
<keyword evidence="8 17" id="KW-0418">Kinase</keyword>
<protein>
    <recommendedName>
        <fullName evidence="3">histidine kinase</fullName>
        <ecNumber evidence="3">2.7.13.3</ecNumber>
    </recommendedName>
</protein>
<dbReference type="SUPFAM" id="SSF63829">
    <property type="entry name" value="Calcium-dependent phosphotriesterase"/>
    <property type="match status" value="3"/>
</dbReference>
<dbReference type="SMART" id="SM00448">
    <property type="entry name" value="REC"/>
    <property type="match status" value="1"/>
</dbReference>
<dbReference type="Gene3D" id="1.10.287.130">
    <property type="match status" value="1"/>
</dbReference>
<evidence type="ECO:0000256" key="11">
    <source>
        <dbReference type="ARBA" id="ARBA00023012"/>
    </source>
</evidence>
<evidence type="ECO:0000313" key="17">
    <source>
        <dbReference type="EMBL" id="TCO74927.1"/>
    </source>
</evidence>
<dbReference type="InterPro" id="IPR036890">
    <property type="entry name" value="HATPase_C_sf"/>
</dbReference>
<evidence type="ECO:0000256" key="2">
    <source>
        <dbReference type="ARBA" id="ARBA00004370"/>
    </source>
</evidence>
<dbReference type="Proteomes" id="UP000294980">
    <property type="component" value="Unassembled WGS sequence"/>
</dbReference>
<keyword evidence="12" id="KW-0472">Membrane</keyword>
<comment type="catalytic activity">
    <reaction evidence="1">
        <text>ATP + protein L-histidine = ADP + protein N-phospho-L-histidine.</text>
        <dbReference type="EC" id="2.7.13.3"/>
    </reaction>
</comment>
<dbReference type="InterPro" id="IPR005467">
    <property type="entry name" value="His_kinase_dom"/>
</dbReference>
<keyword evidence="4 13" id="KW-0597">Phosphoprotein</keyword>
<evidence type="ECO:0000313" key="18">
    <source>
        <dbReference type="Proteomes" id="UP000294980"/>
    </source>
</evidence>
<evidence type="ECO:0000256" key="12">
    <source>
        <dbReference type="ARBA" id="ARBA00023136"/>
    </source>
</evidence>
<dbReference type="FunFam" id="3.30.565.10:FF:000010">
    <property type="entry name" value="Sensor histidine kinase RcsC"/>
    <property type="match status" value="1"/>
</dbReference>
<gene>
    <name evidence="17" type="ORF">EV688_11184</name>
</gene>
<evidence type="ECO:0000256" key="7">
    <source>
        <dbReference type="ARBA" id="ARBA00022741"/>
    </source>
</evidence>
<organism evidence="17 18">
    <name type="scientific">Chromatocurvus halotolerans</name>
    <dbReference type="NCBI Taxonomy" id="1132028"/>
    <lineage>
        <taxon>Bacteria</taxon>
        <taxon>Pseudomonadati</taxon>
        <taxon>Pseudomonadota</taxon>
        <taxon>Gammaproteobacteria</taxon>
        <taxon>Cellvibrionales</taxon>
        <taxon>Halieaceae</taxon>
        <taxon>Chromatocurvus</taxon>
    </lineage>
</organism>
<keyword evidence="18" id="KW-1185">Reference proteome</keyword>
<dbReference type="CDD" id="cd17546">
    <property type="entry name" value="REC_hyHK_CKI1_RcsC-like"/>
    <property type="match status" value="1"/>
</dbReference>
<dbReference type="SUPFAM" id="SSF52172">
    <property type="entry name" value="CheY-like"/>
    <property type="match status" value="1"/>
</dbReference>
<dbReference type="Pfam" id="PF07495">
    <property type="entry name" value="Y_Y_Y"/>
    <property type="match status" value="1"/>
</dbReference>
<evidence type="ECO:0000256" key="3">
    <source>
        <dbReference type="ARBA" id="ARBA00012438"/>
    </source>
</evidence>
<dbReference type="EMBL" id="SLWX01000011">
    <property type="protein sequence ID" value="TCO74927.1"/>
    <property type="molecule type" value="Genomic_DNA"/>
</dbReference>
<comment type="caution">
    <text evidence="17">The sequence shown here is derived from an EMBL/GenBank/DDBJ whole genome shotgun (WGS) entry which is preliminary data.</text>
</comment>
<keyword evidence="5" id="KW-0808">Transferase</keyword>
<dbReference type="Gene3D" id="1.20.120.160">
    <property type="entry name" value="HPT domain"/>
    <property type="match status" value="1"/>
</dbReference>
<evidence type="ECO:0000259" key="15">
    <source>
        <dbReference type="PROSITE" id="PS50109"/>
    </source>
</evidence>
<keyword evidence="6" id="KW-0812">Transmembrane</keyword>
<dbReference type="InterPro" id="IPR013783">
    <property type="entry name" value="Ig-like_fold"/>
</dbReference>
<dbReference type="InterPro" id="IPR003594">
    <property type="entry name" value="HATPase_dom"/>
</dbReference>
<name>A0A4R2KQH1_9GAMM</name>
<evidence type="ECO:0000259" key="16">
    <source>
        <dbReference type="PROSITE" id="PS50110"/>
    </source>
</evidence>
<dbReference type="Pfam" id="PF00072">
    <property type="entry name" value="Response_reg"/>
    <property type="match status" value="1"/>
</dbReference>
<dbReference type="Pfam" id="PF07494">
    <property type="entry name" value="Reg_prop"/>
    <property type="match status" value="4"/>
</dbReference>
<dbReference type="SMART" id="SM00387">
    <property type="entry name" value="HATPase_c"/>
    <property type="match status" value="1"/>
</dbReference>
<keyword evidence="14" id="KW-0175">Coiled coil</keyword>
<dbReference type="Gene3D" id="2.130.10.10">
    <property type="entry name" value="YVTN repeat-like/Quinoprotein amine dehydrogenase"/>
    <property type="match status" value="2"/>
</dbReference>
<dbReference type="Gene3D" id="2.60.40.10">
    <property type="entry name" value="Immunoglobulins"/>
    <property type="match status" value="1"/>
</dbReference>
<dbReference type="SUPFAM" id="SSF47226">
    <property type="entry name" value="Histidine-containing phosphotransfer domain, HPT domain"/>
    <property type="match status" value="1"/>
</dbReference>
<feature type="domain" description="Response regulatory" evidence="16">
    <location>
        <begin position="1224"/>
        <end position="1343"/>
    </location>
</feature>
<dbReference type="EC" id="2.7.13.3" evidence="3"/>
<dbReference type="GO" id="GO:0000155">
    <property type="term" value="F:phosphorelay sensor kinase activity"/>
    <property type="evidence" value="ECO:0007669"/>
    <property type="project" value="InterPro"/>
</dbReference>
<dbReference type="CDD" id="cd16922">
    <property type="entry name" value="HATPase_EvgS-ArcB-TorS-like"/>
    <property type="match status" value="1"/>
</dbReference>
<evidence type="ECO:0000256" key="5">
    <source>
        <dbReference type="ARBA" id="ARBA00022679"/>
    </source>
</evidence>
<evidence type="ECO:0000256" key="8">
    <source>
        <dbReference type="ARBA" id="ARBA00022777"/>
    </source>
</evidence>
<dbReference type="SMART" id="SM00388">
    <property type="entry name" value="HisKA"/>
    <property type="match status" value="1"/>
</dbReference>
<dbReference type="Pfam" id="PF00512">
    <property type="entry name" value="HisKA"/>
    <property type="match status" value="1"/>
</dbReference>
<dbReference type="PANTHER" id="PTHR43547">
    <property type="entry name" value="TWO-COMPONENT HISTIDINE KINASE"/>
    <property type="match status" value="1"/>
</dbReference>
<dbReference type="InterPro" id="IPR001789">
    <property type="entry name" value="Sig_transdc_resp-reg_receiver"/>
</dbReference>
<dbReference type="InterPro" id="IPR036097">
    <property type="entry name" value="HisK_dim/P_sf"/>
</dbReference>
<evidence type="ECO:0000256" key="4">
    <source>
        <dbReference type="ARBA" id="ARBA00022553"/>
    </source>
</evidence>
<feature type="domain" description="Histidine kinase" evidence="15">
    <location>
        <begin position="854"/>
        <end position="1079"/>
    </location>
</feature>